<keyword evidence="11" id="KW-1185">Reference proteome</keyword>
<dbReference type="GO" id="GO:0016887">
    <property type="term" value="F:ATP hydrolysis activity"/>
    <property type="evidence" value="ECO:0007669"/>
    <property type="project" value="InterPro"/>
</dbReference>
<keyword evidence="4 10" id="KW-0067">ATP-binding</keyword>
<dbReference type="InterPro" id="IPR003439">
    <property type="entry name" value="ABC_transporter-like_ATP-bd"/>
</dbReference>
<dbReference type="STRING" id="1724.GCA_001044175_02060"/>
<evidence type="ECO:0000256" key="5">
    <source>
        <dbReference type="ARBA" id="ARBA00022989"/>
    </source>
</evidence>
<dbReference type="SMART" id="SM00382">
    <property type="entry name" value="AAA"/>
    <property type="match status" value="1"/>
</dbReference>
<dbReference type="Pfam" id="PF00664">
    <property type="entry name" value="ABC_membrane"/>
    <property type="match status" value="1"/>
</dbReference>
<dbReference type="GO" id="GO:0005886">
    <property type="term" value="C:plasma membrane"/>
    <property type="evidence" value="ECO:0007669"/>
    <property type="project" value="UniProtKB-SubCell"/>
</dbReference>
<dbReference type="InterPro" id="IPR036640">
    <property type="entry name" value="ABC1_TM_sf"/>
</dbReference>
<feature type="compositionally biased region" description="Polar residues" evidence="7">
    <location>
        <begin position="1"/>
        <end position="13"/>
    </location>
</feature>
<dbReference type="AlphaFoldDB" id="A0A2A9DRG6"/>
<evidence type="ECO:0000313" key="10">
    <source>
        <dbReference type="EMBL" id="PFG28956.1"/>
    </source>
</evidence>
<feature type="domain" description="ABC transmembrane type-1" evidence="9">
    <location>
        <begin position="66"/>
        <end position="347"/>
    </location>
</feature>
<dbReference type="SUPFAM" id="SSF90123">
    <property type="entry name" value="ABC transporter transmembrane region"/>
    <property type="match status" value="1"/>
</dbReference>
<dbReference type="PANTHER" id="PTHR24221:SF590">
    <property type="entry name" value="COMPONENT LINKED WITH THE ASSEMBLY OF CYTOCHROME' TRANSPORT TRANSMEMBRANE ATP-BINDING PROTEIN ABC TRANSPORTER CYDD-RELATED"/>
    <property type="match status" value="1"/>
</dbReference>
<feature type="transmembrane region" description="Helical" evidence="8">
    <location>
        <begin position="205"/>
        <end position="227"/>
    </location>
</feature>
<evidence type="ECO:0000256" key="2">
    <source>
        <dbReference type="ARBA" id="ARBA00022692"/>
    </source>
</evidence>
<keyword evidence="6 8" id="KW-0472">Membrane</keyword>
<evidence type="ECO:0000313" key="11">
    <source>
        <dbReference type="Proteomes" id="UP000221653"/>
    </source>
</evidence>
<feature type="transmembrane region" description="Helical" evidence="8">
    <location>
        <begin position="108"/>
        <end position="124"/>
    </location>
</feature>
<dbReference type="PROSITE" id="PS00211">
    <property type="entry name" value="ABC_TRANSPORTER_1"/>
    <property type="match status" value="1"/>
</dbReference>
<name>A0A2A9DRG6_9CORY</name>
<keyword evidence="5 8" id="KW-1133">Transmembrane helix</keyword>
<evidence type="ECO:0000259" key="9">
    <source>
        <dbReference type="PROSITE" id="PS50929"/>
    </source>
</evidence>
<organism evidence="10 11">
    <name type="scientific">Corynebacterium renale</name>
    <dbReference type="NCBI Taxonomy" id="1724"/>
    <lineage>
        <taxon>Bacteria</taxon>
        <taxon>Bacillati</taxon>
        <taxon>Actinomycetota</taxon>
        <taxon>Actinomycetes</taxon>
        <taxon>Mycobacteriales</taxon>
        <taxon>Corynebacteriaceae</taxon>
        <taxon>Corynebacterium</taxon>
    </lineage>
</organism>
<dbReference type="PANTHER" id="PTHR24221">
    <property type="entry name" value="ATP-BINDING CASSETTE SUB-FAMILY B"/>
    <property type="match status" value="1"/>
</dbReference>
<comment type="caution">
    <text evidence="10">The sequence shown here is derived from an EMBL/GenBank/DDBJ whole genome shotgun (WGS) entry which is preliminary data.</text>
</comment>
<dbReference type="SUPFAM" id="SSF52540">
    <property type="entry name" value="P-loop containing nucleoside triphosphate hydrolases"/>
    <property type="match status" value="1"/>
</dbReference>
<evidence type="ECO:0000256" key="8">
    <source>
        <dbReference type="SAM" id="Phobius"/>
    </source>
</evidence>
<dbReference type="Pfam" id="PF00005">
    <property type="entry name" value="ABC_tran"/>
    <property type="match status" value="1"/>
</dbReference>
<evidence type="ECO:0000256" key="6">
    <source>
        <dbReference type="ARBA" id="ARBA00023136"/>
    </source>
</evidence>
<feature type="transmembrane region" description="Helical" evidence="8">
    <location>
        <begin position="175"/>
        <end position="199"/>
    </location>
</feature>
<evidence type="ECO:0000256" key="3">
    <source>
        <dbReference type="ARBA" id="ARBA00022741"/>
    </source>
</evidence>
<dbReference type="Gene3D" id="1.20.1560.10">
    <property type="entry name" value="ABC transporter type 1, transmembrane domain"/>
    <property type="match status" value="1"/>
</dbReference>
<protein>
    <submittedName>
        <fullName evidence="10">ATP-binding cassette subfamily C protein CydD</fullName>
    </submittedName>
</protein>
<proteinExistence type="predicted"/>
<sequence length="564" mass="60648">MPSARDITQTPTTKAAHDRAALAASGTGREHSGKIAGKTPDGTSKSKGPVDPRLLKLSQPTRRWILFAGIVTALKTLCTVMLGLLVGLTVSSFIESSELPLSHYNSSLVWLLIVVIARGVLAWVETRFAERASAKVIIDLRARTLEHLAYKDPRTVDVASWRTTLSEGIEGIGPYLTGFVPALASTVIATPVMLAVIWWLDTPSLVIAVITLPLIPFFMWLVGTLTAGRTEKRLRDLAVLSDQIMDLVAGLPTLRIFGRQLSTVSEVRRLSAKHTESTMSVLKIAFLSSFVLEFLANLSVALMAVGIGFRLLDGAMTLAAGLTVLIIAPEAYNPIREVGTRFHDAQDGLAATDRILGELSQPRSQSSPGLAERSSAEDRDYSTSPLTVVFDSLSAHGRDGDRPSGLTGTAEPGAITVLAGENGSGKSTALLALLGFITEGVRGEAAVYSGETQLSHKEIWKCTAYLPQRPVLDATTVGDYAALSLGQRQRVAFATEMERETPLILCDEPTAHLDYDNALIMLDTLRQRAVSGATVVVASHDPVVLEHADRIITVQAIERETEDN</sequence>
<feature type="transmembrane region" description="Helical" evidence="8">
    <location>
        <begin position="64"/>
        <end position="88"/>
    </location>
</feature>
<dbReference type="InterPro" id="IPR017871">
    <property type="entry name" value="ABC_transporter-like_CS"/>
</dbReference>
<accession>A0A2A9DRG6</accession>
<dbReference type="Proteomes" id="UP000221653">
    <property type="component" value="Unassembled WGS sequence"/>
</dbReference>
<dbReference type="PROSITE" id="PS50929">
    <property type="entry name" value="ABC_TM1F"/>
    <property type="match status" value="1"/>
</dbReference>
<feature type="transmembrane region" description="Helical" evidence="8">
    <location>
        <begin position="284"/>
        <end position="309"/>
    </location>
</feature>
<dbReference type="EMBL" id="PDJF01000001">
    <property type="protein sequence ID" value="PFG28956.1"/>
    <property type="molecule type" value="Genomic_DNA"/>
</dbReference>
<dbReference type="InterPro" id="IPR039421">
    <property type="entry name" value="Type_1_exporter"/>
</dbReference>
<dbReference type="GO" id="GO:0005524">
    <property type="term" value="F:ATP binding"/>
    <property type="evidence" value="ECO:0007669"/>
    <property type="project" value="UniProtKB-KW"/>
</dbReference>
<feature type="region of interest" description="Disordered" evidence="7">
    <location>
        <begin position="358"/>
        <end position="382"/>
    </location>
</feature>
<dbReference type="Gene3D" id="3.40.50.300">
    <property type="entry name" value="P-loop containing nucleotide triphosphate hydrolases"/>
    <property type="match status" value="2"/>
</dbReference>
<keyword evidence="2 8" id="KW-0812">Transmembrane</keyword>
<evidence type="ECO:0000256" key="1">
    <source>
        <dbReference type="ARBA" id="ARBA00004651"/>
    </source>
</evidence>
<gene>
    <name evidence="10" type="ORF">ATK06_2086</name>
</gene>
<dbReference type="InterPro" id="IPR027417">
    <property type="entry name" value="P-loop_NTPase"/>
</dbReference>
<dbReference type="CDD" id="cd18584">
    <property type="entry name" value="ABC_6TM_AarD_CydD"/>
    <property type="match status" value="1"/>
</dbReference>
<evidence type="ECO:0000256" key="7">
    <source>
        <dbReference type="SAM" id="MobiDB-lite"/>
    </source>
</evidence>
<comment type="subcellular location">
    <subcellularLocation>
        <location evidence="1">Cell membrane</location>
        <topology evidence="1">Multi-pass membrane protein</topology>
    </subcellularLocation>
</comment>
<keyword evidence="3" id="KW-0547">Nucleotide-binding</keyword>
<dbReference type="GO" id="GO:0140359">
    <property type="term" value="F:ABC-type transporter activity"/>
    <property type="evidence" value="ECO:0007669"/>
    <property type="project" value="InterPro"/>
</dbReference>
<reference evidence="10 11" key="1">
    <citation type="submission" date="2017-10" db="EMBL/GenBank/DDBJ databases">
        <title>Sequencing the genomes of 1000 actinobacteria strains.</title>
        <authorList>
            <person name="Klenk H.-P."/>
        </authorList>
    </citation>
    <scope>NUCLEOTIDE SEQUENCE [LARGE SCALE GENOMIC DNA]</scope>
    <source>
        <strain evidence="10 11">DSM 20688</strain>
    </source>
</reference>
<feature type="region of interest" description="Disordered" evidence="7">
    <location>
        <begin position="1"/>
        <end position="53"/>
    </location>
</feature>
<dbReference type="InterPro" id="IPR003593">
    <property type="entry name" value="AAA+_ATPase"/>
</dbReference>
<dbReference type="InterPro" id="IPR011527">
    <property type="entry name" value="ABC1_TM_dom"/>
</dbReference>
<evidence type="ECO:0000256" key="4">
    <source>
        <dbReference type="ARBA" id="ARBA00022840"/>
    </source>
</evidence>